<accession>A0A1F6H2A3</accession>
<protein>
    <submittedName>
        <fullName evidence="2">Uncharacterized protein</fullName>
    </submittedName>
</protein>
<organism evidence="2 3">
    <name type="scientific">Candidatus Lambdaproteobacteria bacterium RIFOXYD2_FULL_56_26</name>
    <dbReference type="NCBI Taxonomy" id="1817773"/>
    <lineage>
        <taxon>Bacteria</taxon>
        <taxon>Pseudomonadati</taxon>
        <taxon>Pseudomonadota</taxon>
        <taxon>Candidatus Lambdaproteobacteria</taxon>
    </lineage>
</organism>
<keyword evidence="1" id="KW-0732">Signal</keyword>
<evidence type="ECO:0000313" key="3">
    <source>
        <dbReference type="Proteomes" id="UP000177583"/>
    </source>
</evidence>
<dbReference type="Proteomes" id="UP000177583">
    <property type="component" value="Unassembled WGS sequence"/>
</dbReference>
<feature type="chain" id="PRO_5009524879" evidence="1">
    <location>
        <begin position="19"/>
        <end position="101"/>
    </location>
</feature>
<reference evidence="2 3" key="1">
    <citation type="journal article" date="2016" name="Nat. Commun.">
        <title>Thousands of microbial genomes shed light on interconnected biogeochemical processes in an aquifer system.</title>
        <authorList>
            <person name="Anantharaman K."/>
            <person name="Brown C.T."/>
            <person name="Hug L.A."/>
            <person name="Sharon I."/>
            <person name="Castelle C.J."/>
            <person name="Probst A.J."/>
            <person name="Thomas B.C."/>
            <person name="Singh A."/>
            <person name="Wilkins M.J."/>
            <person name="Karaoz U."/>
            <person name="Brodie E.L."/>
            <person name="Williams K.H."/>
            <person name="Hubbard S.S."/>
            <person name="Banfield J.F."/>
        </authorList>
    </citation>
    <scope>NUCLEOTIDE SEQUENCE [LARGE SCALE GENOMIC DNA]</scope>
</reference>
<dbReference type="EMBL" id="MFNF01000003">
    <property type="protein sequence ID" value="OGH04507.1"/>
    <property type="molecule type" value="Genomic_DNA"/>
</dbReference>
<evidence type="ECO:0000256" key="1">
    <source>
        <dbReference type="SAM" id="SignalP"/>
    </source>
</evidence>
<gene>
    <name evidence="2" type="ORF">A2557_02120</name>
</gene>
<dbReference type="AlphaFoldDB" id="A0A1F6H2A3"/>
<comment type="caution">
    <text evidence="2">The sequence shown here is derived from an EMBL/GenBank/DDBJ whole genome shotgun (WGS) entry which is preliminary data.</text>
</comment>
<sequence>MKPWILFLLLLSLAACQAAGPVEPVDLHQASPQVWRGATVDQKKNVAQDWASSWLKYKGKKPGPSELASLANSLLYCVNLRLPHSPEPVHQLAAACLVELR</sequence>
<name>A0A1F6H2A3_9PROT</name>
<proteinExistence type="predicted"/>
<feature type="signal peptide" evidence="1">
    <location>
        <begin position="1"/>
        <end position="18"/>
    </location>
</feature>
<dbReference type="PROSITE" id="PS51257">
    <property type="entry name" value="PROKAR_LIPOPROTEIN"/>
    <property type="match status" value="1"/>
</dbReference>
<evidence type="ECO:0000313" key="2">
    <source>
        <dbReference type="EMBL" id="OGH04507.1"/>
    </source>
</evidence>